<keyword evidence="1" id="KW-0812">Transmembrane</keyword>
<protein>
    <submittedName>
        <fullName evidence="3">NACHT domain-containing protein</fullName>
    </submittedName>
</protein>
<dbReference type="Proteomes" id="UP000199440">
    <property type="component" value="Unassembled WGS sequence"/>
</dbReference>
<dbReference type="OrthoDB" id="1488560at2"/>
<feature type="transmembrane region" description="Helical" evidence="1">
    <location>
        <begin position="590"/>
        <end position="610"/>
    </location>
</feature>
<feature type="transmembrane region" description="Helical" evidence="1">
    <location>
        <begin position="733"/>
        <end position="752"/>
    </location>
</feature>
<keyword evidence="1" id="KW-0472">Membrane</keyword>
<reference evidence="3 4" key="1">
    <citation type="submission" date="2016-10" db="EMBL/GenBank/DDBJ databases">
        <authorList>
            <person name="de Groot N.N."/>
        </authorList>
    </citation>
    <scope>NUCLEOTIDE SEQUENCE [LARGE SCALE GENOMIC DNA]</scope>
    <source>
        <strain evidence="3 4">DSM 19886</strain>
    </source>
</reference>
<keyword evidence="1" id="KW-1133">Transmembrane helix</keyword>
<dbReference type="RefSeq" id="WP_089895331.1">
    <property type="nucleotide sequence ID" value="NZ_FNGV01000019.1"/>
</dbReference>
<gene>
    <name evidence="3" type="ORF">SAMN04488514_11923</name>
</gene>
<dbReference type="Pfam" id="PF13271">
    <property type="entry name" value="DUF4062"/>
    <property type="match status" value="1"/>
</dbReference>
<dbReference type="STRING" id="192904.SAMN04488514_11923"/>
<dbReference type="AlphaFoldDB" id="A0A1G9XUG9"/>
<sequence length="851" mass="96416">MIFERLRIFVSSSMEELAEERAVLKSALSELNIDAWIFEKDAGAQSQTIQQVYKKEIDRSDLYIGLFWRNYGDYTNDEFEYATEKNKDCLIYEKREGIDGKRDPKLQAFLDPMGKVESGLTVQWFNTPKELRDCVKKDAANWQAQKIRELRALNISYKASPLERAEQGELKTLLDKVKHFWVRGVLERTIQRANLMELSKDNQPEAVGNPWEAVLELPFEGARAVPMGKNITDIYDELEHSVLILGQPGSGKTTTLLTLVRELILRAEKNQTLPIPVVFHLSSWVDPEQHLNDWLVDELNDKYQIPGKFGKNWLERQRLILLLDGLDEVPSKNRAACVEAINRFAKNFGLYGMVVCCRLKEYDELKAKLTLNGAICLRPLTDFQIDTYVGEAGVELEGLRNALRQNLAFREIASSPLMLNLMCLVYKGYETENLAKSETPEDWIKHLFSAYVDLMFKKGGISEFAYSREQTLGWLSWIARRLSERNQAMFLIEDLQPSWLSSRVQRWGYLVGFSLVLGLLMGLASIVFWGAGSYIIGETNSQTEYLQPREWIIWLVATPIWLLAFGLMENLGSKSGRPILERVQPGFRRAAVTGLLSAGLWLFVMLSVVLVVTQAKPTLNDLLFHLLWSGLAITFIWAANGRIRSNTYSISTVESLRWSLGNACPGARRGFVIGLLVGFPLYFINHLMGPPWVPHFGFAIVGLGIGGILGGLKPHVNDAKTVPNQGIKLSFRMAILIALNAIWLVAIAIGVAKFGDFEYSPNPAFMLYDHYVPMLGIFIGLSTILFLWFGGLDVIKHYVLRIILSASGQTPWNLTCFMNHASGLDLMQSVGNAYIFVHRRFLEYLAAFRPK</sequence>
<feature type="transmembrane region" description="Helical" evidence="1">
    <location>
        <begin position="622"/>
        <end position="639"/>
    </location>
</feature>
<evidence type="ECO:0000259" key="2">
    <source>
        <dbReference type="PROSITE" id="PS50837"/>
    </source>
</evidence>
<dbReference type="PROSITE" id="PS50837">
    <property type="entry name" value="NACHT"/>
    <property type="match status" value="1"/>
</dbReference>
<feature type="transmembrane region" description="Helical" evidence="1">
    <location>
        <begin position="507"/>
        <end position="531"/>
    </location>
</feature>
<name>A0A1G9XUG9_9FLAO</name>
<proteinExistence type="predicted"/>
<dbReference type="EMBL" id="FNGV01000019">
    <property type="protein sequence ID" value="SDN00380.1"/>
    <property type="molecule type" value="Genomic_DNA"/>
</dbReference>
<dbReference type="SUPFAM" id="SSF52540">
    <property type="entry name" value="P-loop containing nucleoside triphosphate hydrolases"/>
    <property type="match status" value="1"/>
</dbReference>
<feature type="transmembrane region" description="Helical" evidence="1">
    <location>
        <begin position="694"/>
        <end position="712"/>
    </location>
</feature>
<accession>A0A1G9XUG9</accession>
<evidence type="ECO:0000313" key="4">
    <source>
        <dbReference type="Proteomes" id="UP000199440"/>
    </source>
</evidence>
<feature type="transmembrane region" description="Helical" evidence="1">
    <location>
        <begin position="551"/>
        <end position="569"/>
    </location>
</feature>
<dbReference type="InterPro" id="IPR027417">
    <property type="entry name" value="P-loop_NTPase"/>
</dbReference>
<dbReference type="Pfam" id="PF05729">
    <property type="entry name" value="NACHT"/>
    <property type="match status" value="1"/>
</dbReference>
<evidence type="ECO:0000313" key="3">
    <source>
        <dbReference type="EMBL" id="SDN00380.1"/>
    </source>
</evidence>
<feature type="transmembrane region" description="Helical" evidence="1">
    <location>
        <begin position="670"/>
        <end position="688"/>
    </location>
</feature>
<feature type="transmembrane region" description="Helical" evidence="1">
    <location>
        <begin position="772"/>
        <end position="795"/>
    </location>
</feature>
<organism evidence="3 4">
    <name type="scientific">Kriegella aquimaris</name>
    <dbReference type="NCBI Taxonomy" id="192904"/>
    <lineage>
        <taxon>Bacteria</taxon>
        <taxon>Pseudomonadati</taxon>
        <taxon>Bacteroidota</taxon>
        <taxon>Flavobacteriia</taxon>
        <taxon>Flavobacteriales</taxon>
        <taxon>Flavobacteriaceae</taxon>
        <taxon>Kriegella</taxon>
    </lineage>
</organism>
<dbReference type="Gene3D" id="3.40.50.300">
    <property type="entry name" value="P-loop containing nucleotide triphosphate hydrolases"/>
    <property type="match status" value="1"/>
</dbReference>
<keyword evidence="4" id="KW-1185">Reference proteome</keyword>
<dbReference type="InterPro" id="IPR007111">
    <property type="entry name" value="NACHT_NTPase"/>
</dbReference>
<evidence type="ECO:0000256" key="1">
    <source>
        <dbReference type="SAM" id="Phobius"/>
    </source>
</evidence>
<dbReference type="InterPro" id="IPR025139">
    <property type="entry name" value="DUF4062"/>
</dbReference>
<feature type="domain" description="NACHT" evidence="2">
    <location>
        <begin position="240"/>
        <end position="335"/>
    </location>
</feature>